<dbReference type="EMBL" id="BGZK01000717">
    <property type="protein sequence ID" value="GBP57470.1"/>
    <property type="molecule type" value="Genomic_DNA"/>
</dbReference>
<sequence length="91" mass="10132">MTEAVGRGSPAGARSTNRPRRRVPFRQTKHEIYLEAVDVLFVNETRPDKDVLRAMVSRTVRPDGPGRLCDCSAPRSPDKTPVYFSLCGTTL</sequence>
<gene>
    <name evidence="2" type="ORF">EVAR_36122_1</name>
</gene>
<proteinExistence type="predicted"/>
<dbReference type="AlphaFoldDB" id="A0A4C1X2X1"/>
<dbReference type="Proteomes" id="UP000299102">
    <property type="component" value="Unassembled WGS sequence"/>
</dbReference>
<protein>
    <submittedName>
        <fullName evidence="2">Uncharacterized protein</fullName>
    </submittedName>
</protein>
<evidence type="ECO:0000313" key="3">
    <source>
        <dbReference type="Proteomes" id="UP000299102"/>
    </source>
</evidence>
<accession>A0A4C1X2X1</accession>
<comment type="caution">
    <text evidence="2">The sequence shown here is derived from an EMBL/GenBank/DDBJ whole genome shotgun (WGS) entry which is preliminary data.</text>
</comment>
<reference evidence="2 3" key="1">
    <citation type="journal article" date="2019" name="Commun. Biol.">
        <title>The bagworm genome reveals a unique fibroin gene that provides high tensile strength.</title>
        <authorList>
            <person name="Kono N."/>
            <person name="Nakamura H."/>
            <person name="Ohtoshi R."/>
            <person name="Tomita M."/>
            <person name="Numata K."/>
            <person name="Arakawa K."/>
        </authorList>
    </citation>
    <scope>NUCLEOTIDE SEQUENCE [LARGE SCALE GENOMIC DNA]</scope>
</reference>
<feature type="region of interest" description="Disordered" evidence="1">
    <location>
        <begin position="1"/>
        <end position="24"/>
    </location>
</feature>
<evidence type="ECO:0000256" key="1">
    <source>
        <dbReference type="SAM" id="MobiDB-lite"/>
    </source>
</evidence>
<organism evidence="2 3">
    <name type="scientific">Eumeta variegata</name>
    <name type="common">Bagworm moth</name>
    <name type="synonym">Eumeta japonica</name>
    <dbReference type="NCBI Taxonomy" id="151549"/>
    <lineage>
        <taxon>Eukaryota</taxon>
        <taxon>Metazoa</taxon>
        <taxon>Ecdysozoa</taxon>
        <taxon>Arthropoda</taxon>
        <taxon>Hexapoda</taxon>
        <taxon>Insecta</taxon>
        <taxon>Pterygota</taxon>
        <taxon>Neoptera</taxon>
        <taxon>Endopterygota</taxon>
        <taxon>Lepidoptera</taxon>
        <taxon>Glossata</taxon>
        <taxon>Ditrysia</taxon>
        <taxon>Tineoidea</taxon>
        <taxon>Psychidae</taxon>
        <taxon>Oiketicinae</taxon>
        <taxon>Eumeta</taxon>
    </lineage>
</organism>
<evidence type="ECO:0000313" key="2">
    <source>
        <dbReference type="EMBL" id="GBP57470.1"/>
    </source>
</evidence>
<name>A0A4C1X2X1_EUMVA</name>
<keyword evidence="3" id="KW-1185">Reference proteome</keyword>